<protein>
    <recommendedName>
        <fullName evidence="3">Nucleoside-triphosphatase THEP1</fullName>
    </recommendedName>
</protein>
<dbReference type="InterPro" id="IPR018912">
    <property type="entry name" value="DUF2478"/>
</dbReference>
<dbReference type="Pfam" id="PF10649">
    <property type="entry name" value="DUF2478"/>
    <property type="match status" value="1"/>
</dbReference>
<dbReference type="AlphaFoldDB" id="A0A1G5P6K2"/>
<evidence type="ECO:0000313" key="1">
    <source>
        <dbReference type="EMBL" id="SCZ45164.1"/>
    </source>
</evidence>
<sequence length="186" mass="19393">MTEEAVPPMAAVHVEGRGGTDLLLRAVARDLAARGFCITGVVQSNPERAARTRCDMDLTVLPDGPTLRISQDRGDGARGCRLDVGALETAVAGVEAILEKGGLDLLLINKFGKREAEGHGFAATIGTALSVGVPVLVGVNQLNRPEFEAFADGLATMLPPHHDAVLAWCLAATGTTTGDERPVFAV</sequence>
<evidence type="ECO:0000313" key="2">
    <source>
        <dbReference type="Proteomes" id="UP000199347"/>
    </source>
</evidence>
<accession>A0A1G5P6K2</accession>
<gene>
    <name evidence="1" type="ORF">SAMN03080610_03347</name>
</gene>
<dbReference type="Proteomes" id="UP000199347">
    <property type="component" value="Unassembled WGS sequence"/>
</dbReference>
<dbReference type="STRING" id="1120955.SAMN03080610_03347"/>
<name>A0A1G5P6K2_AFIMA</name>
<keyword evidence="2" id="KW-1185">Reference proteome</keyword>
<proteinExistence type="predicted"/>
<dbReference type="RefSeq" id="WP_200170602.1">
    <property type="nucleotide sequence ID" value="NZ_FMVW01000010.1"/>
</dbReference>
<evidence type="ECO:0008006" key="3">
    <source>
        <dbReference type="Google" id="ProtNLM"/>
    </source>
</evidence>
<dbReference type="EMBL" id="FMVW01000010">
    <property type="protein sequence ID" value="SCZ45164.1"/>
    <property type="molecule type" value="Genomic_DNA"/>
</dbReference>
<reference evidence="1 2" key="1">
    <citation type="submission" date="2016-10" db="EMBL/GenBank/DDBJ databases">
        <authorList>
            <person name="de Groot N.N."/>
        </authorList>
    </citation>
    <scope>NUCLEOTIDE SEQUENCE [LARGE SCALE GENOMIC DNA]</scope>
    <source>
        <strain evidence="1 2">DSM 2698</strain>
    </source>
</reference>
<organism evidence="1 2">
    <name type="scientific">Afifella marina DSM 2698</name>
    <dbReference type="NCBI Taxonomy" id="1120955"/>
    <lineage>
        <taxon>Bacteria</taxon>
        <taxon>Pseudomonadati</taxon>
        <taxon>Pseudomonadota</taxon>
        <taxon>Alphaproteobacteria</taxon>
        <taxon>Hyphomicrobiales</taxon>
        <taxon>Afifellaceae</taxon>
        <taxon>Afifella</taxon>
    </lineage>
</organism>